<dbReference type="AlphaFoldDB" id="A0A0P7BC76"/>
<dbReference type="OrthoDB" id="9781675at2"/>
<sequence>MYILTENSSIANHFLAEIRDTEIQKDRARFRKNIERLGEILAYEVSKNMGYKPAKVETPLGIKETRLLSQQPVLCTIMRAGLPLHQGMLNYFDKADSAFIGAYRGKHDAKENFDIEMDYISSPDIQGRTLILCDPMIASGKSLEKAYHAMLRYGIPKRTYLVGAIASSRGARFVQARMPECRLYLGDLDQDLNDKSYIVPGLGDAGDLSYGNKT</sequence>
<reference evidence="2 3" key="1">
    <citation type="submission" date="2015-07" db="EMBL/GenBank/DDBJ databases">
        <title>The draft genome sequence of Leadbetterella sp. JN14-9.</title>
        <authorList>
            <person name="Liu Y."/>
            <person name="Du J."/>
            <person name="Shao Z."/>
        </authorList>
    </citation>
    <scope>NUCLEOTIDE SEQUENCE [LARGE SCALE GENOMIC DNA]</scope>
    <source>
        <strain evidence="2 3">JN14-9</strain>
    </source>
</reference>
<dbReference type="EMBL" id="LGTQ01000009">
    <property type="protein sequence ID" value="KPM48155.1"/>
    <property type="molecule type" value="Genomic_DNA"/>
</dbReference>
<organism evidence="2 3">
    <name type="scientific">Jiulongibacter sediminis</name>
    <dbReference type="NCBI Taxonomy" id="1605367"/>
    <lineage>
        <taxon>Bacteria</taxon>
        <taxon>Pseudomonadati</taxon>
        <taxon>Bacteroidota</taxon>
        <taxon>Cytophagia</taxon>
        <taxon>Cytophagales</taxon>
        <taxon>Leadbetterellaceae</taxon>
        <taxon>Jiulongibacter</taxon>
    </lineage>
</organism>
<dbReference type="STRING" id="1605367.AFM12_12320"/>
<dbReference type="PATRIC" id="fig|1605367.3.peg.3871"/>
<gene>
    <name evidence="2" type="ORF">AFM12_12320</name>
</gene>
<keyword evidence="3" id="KW-1185">Reference proteome</keyword>
<dbReference type="InterPro" id="IPR050137">
    <property type="entry name" value="PyrR_bifunctional"/>
</dbReference>
<proteinExistence type="predicted"/>
<protein>
    <submittedName>
        <fullName evidence="2">Uracil phosphoribosyltransferase</fullName>
    </submittedName>
</protein>
<evidence type="ECO:0000313" key="2">
    <source>
        <dbReference type="EMBL" id="KPM48155.1"/>
    </source>
</evidence>
<dbReference type="NCBIfam" id="NF001097">
    <property type="entry name" value="PRK00129.1"/>
    <property type="match status" value="1"/>
</dbReference>
<evidence type="ECO:0000259" key="1">
    <source>
        <dbReference type="Pfam" id="PF14681"/>
    </source>
</evidence>
<keyword evidence="2" id="KW-0328">Glycosyltransferase</keyword>
<dbReference type="PANTHER" id="PTHR11608">
    <property type="entry name" value="BIFUNCTIONAL PROTEIN PYRR"/>
    <property type="match status" value="1"/>
</dbReference>
<dbReference type="CDD" id="cd06223">
    <property type="entry name" value="PRTases_typeI"/>
    <property type="match status" value="1"/>
</dbReference>
<dbReference type="Pfam" id="PF14681">
    <property type="entry name" value="UPRTase"/>
    <property type="match status" value="1"/>
</dbReference>
<comment type="caution">
    <text evidence="2">The sequence shown here is derived from an EMBL/GenBank/DDBJ whole genome shotgun (WGS) entry which is preliminary data.</text>
</comment>
<dbReference type="GO" id="GO:0016757">
    <property type="term" value="F:glycosyltransferase activity"/>
    <property type="evidence" value="ECO:0007669"/>
    <property type="project" value="UniProtKB-KW"/>
</dbReference>
<feature type="domain" description="Phosphoribosyltransferase" evidence="1">
    <location>
        <begin position="8"/>
        <end position="211"/>
    </location>
</feature>
<dbReference type="PANTHER" id="PTHR11608:SF0">
    <property type="entry name" value="BIFUNCTIONAL PROTEIN PYRR"/>
    <property type="match status" value="1"/>
</dbReference>
<keyword evidence="2" id="KW-0808">Transferase</keyword>
<accession>A0A0P7BC76</accession>
<dbReference type="Gene3D" id="3.40.50.2020">
    <property type="match status" value="1"/>
</dbReference>
<dbReference type="InterPro" id="IPR029057">
    <property type="entry name" value="PRTase-like"/>
</dbReference>
<name>A0A0P7BC76_9BACT</name>
<dbReference type="Proteomes" id="UP000050454">
    <property type="component" value="Unassembled WGS sequence"/>
</dbReference>
<dbReference type="SUPFAM" id="SSF53271">
    <property type="entry name" value="PRTase-like"/>
    <property type="match status" value="1"/>
</dbReference>
<evidence type="ECO:0000313" key="3">
    <source>
        <dbReference type="Proteomes" id="UP000050454"/>
    </source>
</evidence>
<dbReference type="InterPro" id="IPR000836">
    <property type="entry name" value="PRTase_dom"/>
</dbReference>